<feature type="compositionally biased region" description="Basic and acidic residues" evidence="3">
    <location>
        <begin position="3931"/>
        <end position="3948"/>
    </location>
</feature>
<dbReference type="Proteomes" id="UP001159405">
    <property type="component" value="Unassembled WGS sequence"/>
</dbReference>
<gene>
    <name evidence="4" type="ORF">PLOB_00033591</name>
</gene>
<feature type="region of interest" description="Disordered" evidence="3">
    <location>
        <begin position="4705"/>
        <end position="4753"/>
    </location>
</feature>
<dbReference type="InterPro" id="IPR018159">
    <property type="entry name" value="Spectrin/alpha-actinin"/>
</dbReference>
<feature type="compositionally biased region" description="Polar residues" evidence="3">
    <location>
        <begin position="3911"/>
        <end position="3930"/>
    </location>
</feature>
<feature type="region of interest" description="Disordered" evidence="3">
    <location>
        <begin position="2484"/>
        <end position="2521"/>
    </location>
</feature>
<feature type="region of interest" description="Disordered" evidence="3">
    <location>
        <begin position="4010"/>
        <end position="4079"/>
    </location>
</feature>
<feature type="compositionally biased region" description="Basic and acidic residues" evidence="3">
    <location>
        <begin position="4037"/>
        <end position="4048"/>
    </location>
</feature>
<keyword evidence="2" id="KW-0175">Coiled coil</keyword>
<dbReference type="InterPro" id="IPR002017">
    <property type="entry name" value="Spectrin_repeat"/>
</dbReference>
<protein>
    <recommendedName>
        <fullName evidence="6">Dystrophin</fullName>
    </recommendedName>
</protein>
<feature type="coiled-coil region" evidence="2">
    <location>
        <begin position="5314"/>
        <end position="5351"/>
    </location>
</feature>
<feature type="coiled-coil region" evidence="2">
    <location>
        <begin position="1570"/>
        <end position="1706"/>
    </location>
</feature>
<feature type="non-terminal residue" evidence="4">
    <location>
        <position position="1"/>
    </location>
</feature>
<dbReference type="CDD" id="cd00176">
    <property type="entry name" value="SPEC"/>
    <property type="match status" value="11"/>
</dbReference>
<accession>A0ABN8NZR4</accession>
<dbReference type="SUPFAM" id="SSF46966">
    <property type="entry name" value="Spectrin repeat"/>
    <property type="match status" value="32"/>
</dbReference>
<feature type="coiled-coil region" evidence="2">
    <location>
        <begin position="1772"/>
        <end position="1823"/>
    </location>
</feature>
<feature type="coiled-coil region" evidence="2">
    <location>
        <begin position="5858"/>
        <end position="5909"/>
    </location>
</feature>
<dbReference type="Pfam" id="PF00435">
    <property type="entry name" value="Spectrin"/>
    <property type="match status" value="12"/>
</dbReference>
<dbReference type="SMART" id="SM00150">
    <property type="entry name" value="SPEC"/>
    <property type="match status" value="36"/>
</dbReference>
<feature type="coiled-coil region" evidence="2">
    <location>
        <begin position="2038"/>
        <end position="2068"/>
    </location>
</feature>
<feature type="coiled-coil region" evidence="2">
    <location>
        <begin position="43"/>
        <end position="110"/>
    </location>
</feature>
<feature type="coiled-coil region" evidence="2">
    <location>
        <begin position="5111"/>
        <end position="5141"/>
    </location>
</feature>
<evidence type="ECO:0000256" key="2">
    <source>
        <dbReference type="SAM" id="Coils"/>
    </source>
</evidence>
<feature type="compositionally biased region" description="Basic and acidic residues" evidence="3">
    <location>
        <begin position="4734"/>
        <end position="4753"/>
    </location>
</feature>
<organism evidence="4 5">
    <name type="scientific">Porites lobata</name>
    <dbReference type="NCBI Taxonomy" id="104759"/>
    <lineage>
        <taxon>Eukaryota</taxon>
        <taxon>Metazoa</taxon>
        <taxon>Cnidaria</taxon>
        <taxon>Anthozoa</taxon>
        <taxon>Hexacorallia</taxon>
        <taxon>Scleractinia</taxon>
        <taxon>Fungiina</taxon>
        <taxon>Poritidae</taxon>
        <taxon>Porites</taxon>
    </lineage>
</organism>
<feature type="region of interest" description="Disordered" evidence="3">
    <location>
        <begin position="3858"/>
        <end position="3889"/>
    </location>
</feature>
<keyword evidence="1" id="KW-0677">Repeat</keyword>
<feature type="coiled-coil region" evidence="2">
    <location>
        <begin position="3288"/>
        <end position="3331"/>
    </location>
</feature>
<feature type="compositionally biased region" description="Basic and acidic residues" evidence="3">
    <location>
        <begin position="4065"/>
        <end position="4075"/>
    </location>
</feature>
<dbReference type="EMBL" id="CALNXK010000045">
    <property type="protein sequence ID" value="CAH3128379.1"/>
    <property type="molecule type" value="Genomic_DNA"/>
</dbReference>
<keyword evidence="5" id="KW-1185">Reference proteome</keyword>
<feature type="compositionally biased region" description="Basic and acidic residues" evidence="3">
    <location>
        <begin position="2484"/>
        <end position="2503"/>
    </location>
</feature>
<feature type="compositionally biased region" description="Polar residues" evidence="3">
    <location>
        <begin position="3877"/>
        <end position="3887"/>
    </location>
</feature>
<feature type="compositionally biased region" description="Polar residues" evidence="3">
    <location>
        <begin position="4206"/>
        <end position="4216"/>
    </location>
</feature>
<dbReference type="Gene3D" id="1.20.58.60">
    <property type="match status" value="28"/>
</dbReference>
<feature type="region of interest" description="Disordered" evidence="3">
    <location>
        <begin position="3826"/>
        <end position="3845"/>
    </location>
</feature>
<evidence type="ECO:0000313" key="5">
    <source>
        <dbReference type="Proteomes" id="UP001159405"/>
    </source>
</evidence>
<name>A0ABN8NZR4_9CNID</name>
<feature type="compositionally biased region" description="Polar residues" evidence="3">
    <location>
        <begin position="4721"/>
        <end position="4732"/>
    </location>
</feature>
<proteinExistence type="predicted"/>
<feature type="coiled-coil region" evidence="2">
    <location>
        <begin position="2259"/>
        <end position="2318"/>
    </location>
</feature>
<feature type="coiled-coil region" evidence="2">
    <location>
        <begin position="3664"/>
        <end position="3691"/>
    </location>
</feature>
<feature type="coiled-coil region" evidence="2">
    <location>
        <begin position="2625"/>
        <end position="2652"/>
    </location>
</feature>
<feature type="coiled-coil region" evidence="2">
    <location>
        <begin position="3454"/>
        <end position="3481"/>
    </location>
</feature>
<evidence type="ECO:0000256" key="1">
    <source>
        <dbReference type="ARBA" id="ARBA00022737"/>
    </source>
</evidence>
<feature type="coiled-coil region" evidence="2">
    <location>
        <begin position="2357"/>
        <end position="2423"/>
    </location>
</feature>
<evidence type="ECO:0000256" key="3">
    <source>
        <dbReference type="SAM" id="MobiDB-lite"/>
    </source>
</evidence>
<evidence type="ECO:0008006" key="6">
    <source>
        <dbReference type="Google" id="ProtNLM"/>
    </source>
</evidence>
<sequence length="6399" mass="732112">KKKSIEKTAKKWWDFTRNKLKMIRWLKKKEGDAEMQRSTSCRIDSAQDQLTAYQGILDRLNAHKRDLEALSKAAQDMMEVDEDGSAVKEMQELIERFEALQKNISEKREYFQRVTDKWHKFAEQKHKMNSFFRNTHGIVTKRQVKSADDCKKQIQECKAVGQDLVENEAILEAVNQEALQLLEEIKNGDGLVDMNGFEAQLRLVNEKWNEAKVQVGVKQQALEKVANEFEVLEKDKEEIQQWISDVKKELSSTGDQEEKNPDVVIKRRKLKDQVASREDQLKRLSLQALKLVEDFSDSVDVDVSDSFQPFFQEWENVQELAGRPVDDAQKTTLRKLKRSLSIPPQFTVQGDSENEPLPELSPMRRLGVRRFSFGSENSLDVRDRRRSYDASMDTLWSSSSTFSINIDNKDDDPDEVAGVFIENALRAGNFFVGGSEPNLLDGRSREGTLSSQDYNKADVVEAMDSSAEVEQCSKESLETVIGDETPKTEKTEQEIRALLDNVIERIVNTCTRLSVCAYTTDDSVEDVEHKLRETKALEDDLKSQKAELDDLKEDMLKINLDISSVDETLEEAGVKLDETIPQPPELEAELDFVVEQFSAYIVAVQEWGAWFGPALATLERCRGTYKNRSSLEDMNDQLQVLLDEMDKNDQLIGEVYSKGDVLLQVISGKTKATVESELNQLEEDWAEFCQDALAVKAVTEQTIQMWNEFDENRDKLAEWLGELERAYAEAFIGPANLEALREETEKNKSLRKEMSIQELVLDFVNVKGQELSSKVEENQSIEADLQQINDMWNNVQELVTERTKELKGIVAELSDFEEELGRLGDILNYTEVCLDESSATTNPGYNGLQNQLAKMKAVANSFEGHMAQLSDVQERGSRLRERCNSEGRVTIDDKLRNLQRRWSDVKEKISRKVQVVEGEIGEWSTFTKELDQRLTELRNADISLGVVIISTAELAVLEDQLANVKALCDNLEQSQPQLNQLLTTGRLLLDKVPDKDDREFLESQLNTLEELQASVIRKSLAKQEELIRYIVQQQDFQTQVQSCMHVLQEVEVSLSDWELGVASGLNEMKEKLSLCEPLLAELQTQKEFVNNLSDKGRKIVQDNPQKKRETLEKLRTVGDKWKRVHRLATEKKDYLAKCIAEVETFEVKYDECMDALEKFSSETTTLMDTSTDLSHVESSVDDVLQVGHRITSLLPDNERAILEERLEKLRFTWKELRDVRDESARVRAEQEVLKVEEANNLHSSNEAFKLEVDDLNTWLDEAESTLKIDMFSVPEEEQMNVIKKQEKLYSEIEKQGLVVEDILSKGRKVSSRLNEQERAVMDEQLEGLSVRWNYVRTLSDLQSNELERCIGEQSDYYDLLEKCVLWMQEASASVAADAADPADTVAVAAELEKHRELCQEIKHREEMVASVISKGNILCGKLATEEQGAVLEQLARVEDEWKMLQQQAKEKEKELRRCLGETVENTADNGTAAFDQNLKATKQWIEKANEEITRSQIPSDDLSALEDHLARLKNIHEECSSPENVVNVFLTNGKKIVQDESDTEKGIFELQLTELKSSFEDVTERSRVEIDRVEAELNEYRHFLAEYQELTSWIENEKRLQETYPLGEDSSLEIKLEELRSKKRNIDSKEEKIKELSEIAARITNFDIFGKENAQTQLLALQTLFMELKNKAADQVESIQVENDRMKEFQAELQHCKDIVQDLESVVSTESPSFNEVGQLEGYVQELKVKFQDALGQKTAIFQLGEKKDELPLASEAAENYDEVVNKWKSLLAGFSEKIAETERRIAEEQKLNDSFEEVSSWVENVEKEMEISLASVEAQEVEEIVGQVEKLRTLNTECVSYGQLVESLRSKVEDSGNQPSEGHVGRFSSLKASVEAMHKRLTAKLGDVEHCVNDVSDVKERISSCKEWLLQKKELIVANEESIRPGKVEDLEEKLVEFQNWNQEVETVLHDIMQAKEIVGQGVGKVSGALEESLSKELNSLCDTLTGLQEGSAAKVVELEHCLDGVREIEEQVARYDTLLHEAGNVVQGSNEKPVRLEALTANLEKLRDLQKDLAEKEKEFQSFLKTKEELVTQSGNQERLAKAKEEFDSLIKEIPRVLSETEVKVSNYEQCKKELDESLEWLTNAKSFVDSNVTYSLDDSSAEDHLRKLKNLQPELESFGSKLSVIAEKGENVALIEGESESKLQEKLDCGRSNLATLCDEVRVKEAHLVTFLKAKENYNACATQCKQSLTELRRSVEEECTCSAIAEKSNAQLDLHRKQQEKCHEIEEQIRSLEAAGSRVSSACENQREPLREKLIKIKNELQALNTEALIKQEQLVAWMAEIGNIHEEVKDSVSRVKTIHESLQSCELKASDIRVANDALGQLKQTASELDAEKENVQNIVEKAEMVLGKLEPGEKEELEESVRALQRAFNDAEEESKERVRQAEEHINNIIEFDKQSAHCESLLTIYQAAAPVDLSCTVETLDDQMAKLKRLYGDMESRESHMTALQEKEAKLSRDENSQSGPTTPDGKAGKLQGDWGKLKASVGEKLHELERLAEMKKDFEDDYSACLEGVQELETALHVTEGDGGPVDARLKRMQELCSKIKSYRNKLDLLTDRCNELPNVAYEQTDLDPKRKLDIVVGKWEEVKEDALGKLNELEKEKTETQNIDNEISKLRSWVQDTCAPFVHKEIPPVIQKDMLEKAVMDNNGFLSILDTKFALLGELLSKTRHFKGGVQQQEKPIESIRDIERNLKDAKAKLVSNSVEIKSRLQQHCKLVSDLHRVRDLLVELKRGKSVESAGRESDNWIEESISSRRIDVAKLESCDVLLSSVPEKIAIAKVGHVDVDESVIEQDYYALTADVQAMKERLTDETAHLEKMRQFDNDCVELLAFYERLSGQIRAVDLGAIAETSSLTYTEEELAKCRLAGQELSQTDGNFKSLVETGPDMLNFSTYDKRHNLEKRCNELKESRTSLQDLINDRVEAVRKLVAEQQTLEGWLKKAGILIQDAKALLLENEASVTLDDSRMSEKIQALSVLNTKLEEYLAYSESLQGSGKTAEVARMNAEISQLCKQLTASANDLQEFKSQWNAFETEAAEAATLFARCAADQSAPASLQEAQERLINVKDLLTEIGTSETSLSARAEQVSGRLNELDKKEFDERLRNFGEEWRKAKQRLNEQRELLEDGISSCMKQLEVMERAKTTAKEVDQLLNEIDDSKQSDMEAVESKTEDLRGKLEIFESLVASMTEMAASVPPTWKESNEQETTKEEFDTIRNNARRRQAELHDTISFHKQYREAVVAAVGRLREIEEKLEGKESTENEAEDRPQIEELQQKLDDVAPLLQNAREKGKLLTMMESPGEQGIKVQSKLDELSEKWDELQGKLHDRVADSERKNEAVAAFNSEVRTVAMRLKELAASTDDLTAITYDSTKVLEQRDNYETFSREVSDLHGSVEDLSSRCEELMNGAPTRDREEIGEQLNTLKARCEDLEGHVAEKEEEFEETLWRWQEFQSEMDACFRNLIMIEKSLDFQTVDDGELEDRRETHLMLSDNLDFQESIIHDIKDRAKIVLGLFPAADGNKARVKLIALDQRFLLVKERLQRRQEEMLKASVDWHEFECGLKSCLEWVQRAEERLSRDLPENEVDSSWLKAFGDEFDVRQSDFECVRSQGDRLIGQLSDRTEQKALATQMEDISQRLERIQNLMHEKERGVGAISHNSVEEFNVALKVCTDRVQQLNTNLGEFENFESFREEHDRLQLQELSSELEFIQSLSRDLRQRYQTLPLEVPDMERQEIKGKLERLQRQISDVGEELARVSGHDVTATPRMDGASALVALHVEVLENKPPGHEVVENGGSDLGDSESGVSSMESFEGIVRRENGHMPGENALKENGLPEEPSTNGTSNEGLSLNEGIAVSPDEYQRILMNNSAETSEHVTLNSNGLENGEYSRNNGDESRVASRESGNKPHDVSVPLLTVTDEDGSALEVQFAENVTENSSDNFDNGSFSGSAGEFFIDDFDVYYGQDPPKIVVEPAEASAGDNTDFPDIKNDEPDATQESSHRQDNDKSNVPEESVLSDQAINGISGDDSRELSKDQELTENVETEIILPSYKAIPDNALHEFDISADLETGDDRPRHSTPSELPVSTAKEEDSKYGNQAEELNSKPEGFSDSTSPLEEVVTGDIIPVVSNNTRALPQPDEVRKRNDKRRRYEAVNSPSSFETIEQAGQDDQSSSSVISAPNDEMDKLDRLLRVGELDSEVEKPQDRIASILAERRKAEEAERLRFAETSVRDPDYELFTSRPLDLMDRSSPLKELDESGNLLHEDMSLEDFLVEVEKLVEKLRSIEELITTELDSEDNMKDELAKHVALCVVMSKQQDRLDQMNLLSHSFLHGSASLNIILEERLREVNELWGYVQERASTKQGILERCVQEQAQNLESSQQQEVIAFTENFSFLRSLYLTPACDEDGVCGRPKGRLELDEDRDEVEEFYDEDLKNQIELHELFEELASVEESAVTEEVVNSDLTSCQEQLTRLQDLITNLLKARNKMDSVSRRLSSSAAENTNLRQQISDLKSLMNGVMKLVLRKQKELRSALEKKVKVETALLHRRDFEGKLQEWSQLVDDIEDFVKHLGPFNEKDKDLELLYFEFLQSHCLIQECLHDFLNKESSKGASPHKKARLSDLNKRWDRIRAILQSRQRKLRALGLLAGEAQTPPRVPVVESIIPEREKTVLASTPEEKKPEVKQTTPRSKSTSPARELRTPPSGEKKSPRTKKKQYEEELKEFSEWLAEQEKPFHDLVGDESLPPTMEALKERLTQFQVFCRSIHSHKSKVDMMRQFAAQSGERLDADVVGPKYEDVTKIADSMYEVCEENAEYFQSVLIQWQSFEESSRKFNSWMDNMVQKSFAAARQMPEDSIDAVLMKLMKYREIDRKFTERQATKDALVYEGEQVLTATGNASVQASLNQLRDRWRALRQETRGERPRLEQLLQLWREYQTGMDDMLDWLMSILSLMRNEEICDDSLDLVEGQLEHLRHYQREVENHQAIKERLDEIASQLEKAANGNAEDILESQARLDDNWSELCALLEDREEDLLGAQTDLLLVRCLDDVDQLEEWFKSAMDTMEKPVLVLGSATFEKAKEQLVRYKNIKRELDIREQILEDLTSRVNESLNHRENVSVRRVADGVRRLNSQKTQLVTLLSEKDERLRHALNRWVDFQKLYTELKNINDWFESREETLNRFQRIVTQREFEIALEDVKAMKGFLATQQEAVETLLAAARRLRGDAAFDQQEVQETIETVEERWAELTSKVGEYEIWLEGSVQASKQYQASLEYINSVLNDTEERLRVNASGNVKELKREVEQLKVLRDDMNEISGRIDEVSELATDWAQNSEPSASKRLTNEITTLTERFGSVSSQLIKKEKEVNDLLVKWQSFESSSADLSSWIENQTDVLNETVTVDVSLTLQLEQLATCQQIKQDLDLHRDWLASINATADTLRSKLPSGATHITQLKNDINQRFSSLQELLQTKLERITSATLSFTQLQESVDHLVTWLDDVEARANSLGDLENAERLELLQDLLQELDDSHHRLESLHGSVDEKLNETPQKEFQEMKSEVTQLEDRWMRFKRKLVELAEDNQRVVKRQTEFDQEHVKICSVLETVLRGTENTSLDQTDMAVDLERVEDFQTNFERYRLDFDSLLRKSEDLDQDHNTGNRYKSRLDDNVSRVRQLWSSVLRRADDYKEQIGRQVDRLKDFQRSIEDLMKWMDDIETHRGFTVPSSASIQQMKVHFEHVKMCQKEINARRQDYNDVCFTGQRIIDECKGNLSSQAAKELEKVTRRWVLITNRVTTNQQQLELSLKDWQEYTSLTENLMVWLRDKEKILRAQSKAATYRELEREVDAMKATAGEIEVRKPQLEKISRRAEELSKSTDQYDSERIRKQVASMTTLWGNVCRLLSSSIQTSADILRQMEEFSRLHETLSDWLANIESSVSRDLEESFLSIPDDEGDTVFQVYVADIESHEATRSTMNESAYYVISKAGGTPYAGAVAEKQKHLNDRWRALCQQLGITYKKAEETRYGLKLLEIQLKQLNTWMTELESRLVDFTVVRLCVVAEIHKKVKEMKDAESDVERRATDVQTVLRLCEKLRRDRVACPSEADRHSLQRTRESFENRWSNVRRAVATKKRQAEERLFLCKEFWNEYEKFVEWIEETENAVKRSEEGLISGLAISKSRLKSFEVFLKDITSHRPQMERIVKRSKYLLLDVNTSTAADIRLGVESAQARWQAMNSRVERLVNRHTKLTGRAEKFEQLRQEVYSFLTETELKLISLDPYTSDTEPRVQLEKLKGLQRLINMNYSKLKSLLQEGKSMRECCSSTEFQSVQQTMDELNTRWQQALHCCMTWILDLAIPSPSTSPSASNTSGNTPSR</sequence>
<reference evidence="4 5" key="1">
    <citation type="submission" date="2022-05" db="EMBL/GenBank/DDBJ databases">
        <authorList>
            <consortium name="Genoscope - CEA"/>
            <person name="William W."/>
        </authorList>
    </citation>
    <scope>NUCLEOTIDE SEQUENCE [LARGE SCALE GENOMIC DNA]</scope>
</reference>
<feature type="coiled-coil region" evidence="2">
    <location>
        <begin position="3739"/>
        <end position="3792"/>
    </location>
</feature>
<feature type="region of interest" description="Disordered" evidence="3">
    <location>
        <begin position="4165"/>
        <end position="4217"/>
    </location>
</feature>
<dbReference type="PANTHER" id="PTHR11915">
    <property type="entry name" value="SPECTRIN/FILAMIN RELATED CYTOSKELETAL PROTEIN"/>
    <property type="match status" value="1"/>
</dbReference>
<feature type="compositionally biased region" description="Basic and acidic residues" evidence="3">
    <location>
        <begin position="4705"/>
        <end position="4720"/>
    </location>
</feature>
<feature type="coiled-coil region" evidence="2">
    <location>
        <begin position="524"/>
        <end position="561"/>
    </location>
</feature>
<feature type="region of interest" description="Disordered" evidence="3">
    <location>
        <begin position="3911"/>
        <end position="3952"/>
    </location>
</feature>
<feature type="region of interest" description="Disordered" evidence="3">
    <location>
        <begin position="4106"/>
        <end position="4153"/>
    </location>
</feature>
<feature type="coiled-coil region" evidence="2">
    <location>
        <begin position="5009"/>
        <end position="5036"/>
    </location>
</feature>
<comment type="caution">
    <text evidence="4">The sequence shown here is derived from an EMBL/GenBank/DDBJ whole genome shotgun (WGS) entry which is preliminary data.</text>
</comment>
<evidence type="ECO:0000313" key="4">
    <source>
        <dbReference type="EMBL" id="CAH3128379.1"/>
    </source>
</evidence>